<evidence type="ECO:0000313" key="3">
    <source>
        <dbReference type="Proteomes" id="UP000054270"/>
    </source>
</evidence>
<feature type="region of interest" description="Disordered" evidence="1">
    <location>
        <begin position="383"/>
        <end position="426"/>
    </location>
</feature>
<evidence type="ECO:0000256" key="1">
    <source>
        <dbReference type="SAM" id="MobiDB-lite"/>
    </source>
</evidence>
<dbReference type="EMBL" id="KN817536">
    <property type="protein sequence ID" value="KJA24560.1"/>
    <property type="molecule type" value="Genomic_DNA"/>
</dbReference>
<feature type="compositionally biased region" description="Basic and acidic residues" evidence="1">
    <location>
        <begin position="182"/>
        <end position="197"/>
    </location>
</feature>
<reference evidence="3" key="1">
    <citation type="submission" date="2014-04" db="EMBL/GenBank/DDBJ databases">
        <title>Evolutionary Origins and Diversification of the Mycorrhizal Mutualists.</title>
        <authorList>
            <consortium name="DOE Joint Genome Institute"/>
            <consortium name="Mycorrhizal Genomics Consortium"/>
            <person name="Kohler A."/>
            <person name="Kuo A."/>
            <person name="Nagy L.G."/>
            <person name="Floudas D."/>
            <person name="Copeland A."/>
            <person name="Barry K.W."/>
            <person name="Cichocki N."/>
            <person name="Veneault-Fourrey C."/>
            <person name="LaButti K."/>
            <person name="Lindquist E.A."/>
            <person name="Lipzen A."/>
            <person name="Lundell T."/>
            <person name="Morin E."/>
            <person name="Murat C."/>
            <person name="Riley R."/>
            <person name="Ohm R."/>
            <person name="Sun H."/>
            <person name="Tunlid A."/>
            <person name="Henrissat B."/>
            <person name="Grigoriev I.V."/>
            <person name="Hibbett D.S."/>
            <person name="Martin F."/>
        </authorList>
    </citation>
    <scope>NUCLEOTIDE SEQUENCE [LARGE SCALE GENOMIC DNA]</scope>
    <source>
        <strain evidence="3">FD-334 SS-4</strain>
    </source>
</reference>
<evidence type="ECO:0000313" key="2">
    <source>
        <dbReference type="EMBL" id="KJA24560.1"/>
    </source>
</evidence>
<feature type="region of interest" description="Disordered" evidence="1">
    <location>
        <begin position="50"/>
        <end position="268"/>
    </location>
</feature>
<sequence>MFNIDISTPPPPRPPRLHSPTPTPTASRIRGDMEAVKQALQLPPSVNAVLASKLSTPPPGEALKVQEAKKETRDDKEESEEAVPNKQTNESSDQELSRPTSVHRREAATLSNSTSSDASSVLSPELSPEDKQSSKTSADDLNEPVAVVVVAPPRSEKLPPTPIDHSKFDKWLSDNPEVAQYDTRRSTSFDERRESPERSLSYSAAGYATDAPSPPPKSLRTSLTNNLKRFSALPRTPSLSSKSGNRTSSSTRYTLSRTPSPSIPISPRPAFKKIKSSNPAALFCHEVHGQNTTLQRCAIYAAKINELYIHDCGLMEWLDDCKTRGPNTQRGPSTQPFTPQPRQTSRSSMISDATFPIRPDASVATDLLQGAYRDITPTGMPPLLPYPSLALNPPPASTRPTRSQSSASSATATASIRSLAPSPSLKGGFFASLGRKASISSGRKDKFLPTISNPIAVAVGPPGRTGSHASAQFHRSSNSASGNPPSAPGGPRAPPHRAQRSQTFMASPPATSPAERPGNEELTRRPSLFNLTLDTVIDIHPDPEFSQQVDKLHALLPQADRDILAGYLRHAGQDMLAIGQYLEDERMGTIQRF</sequence>
<feature type="compositionally biased region" description="Low complexity" evidence="1">
    <location>
        <begin position="475"/>
        <end position="484"/>
    </location>
</feature>
<feature type="region of interest" description="Disordered" evidence="1">
    <location>
        <begin position="458"/>
        <end position="522"/>
    </location>
</feature>
<protein>
    <submittedName>
        <fullName evidence="2">Uncharacterized protein</fullName>
    </submittedName>
</protein>
<feature type="compositionally biased region" description="Low complexity" evidence="1">
    <location>
        <begin position="108"/>
        <end position="123"/>
    </location>
</feature>
<dbReference type="Proteomes" id="UP000054270">
    <property type="component" value="Unassembled WGS sequence"/>
</dbReference>
<feature type="compositionally biased region" description="Basic and acidic residues" evidence="1">
    <location>
        <begin position="64"/>
        <end position="76"/>
    </location>
</feature>
<feature type="compositionally biased region" description="Polar residues" evidence="1">
    <location>
        <begin position="219"/>
        <end position="228"/>
    </location>
</feature>
<feature type="compositionally biased region" description="Low complexity" evidence="1">
    <location>
        <begin position="144"/>
        <end position="153"/>
    </location>
</feature>
<accession>A0A0D2PYW4</accession>
<dbReference type="AlphaFoldDB" id="A0A0D2PYW4"/>
<feature type="region of interest" description="Disordered" evidence="1">
    <location>
        <begin position="1"/>
        <end position="28"/>
    </location>
</feature>
<gene>
    <name evidence="2" type="ORF">HYPSUDRAFT_200442</name>
</gene>
<name>A0A0D2PYW4_HYPSF</name>
<organism evidence="2 3">
    <name type="scientific">Hypholoma sublateritium (strain FD-334 SS-4)</name>
    <dbReference type="NCBI Taxonomy" id="945553"/>
    <lineage>
        <taxon>Eukaryota</taxon>
        <taxon>Fungi</taxon>
        <taxon>Dikarya</taxon>
        <taxon>Basidiomycota</taxon>
        <taxon>Agaricomycotina</taxon>
        <taxon>Agaricomycetes</taxon>
        <taxon>Agaricomycetidae</taxon>
        <taxon>Agaricales</taxon>
        <taxon>Agaricineae</taxon>
        <taxon>Strophariaceae</taxon>
        <taxon>Hypholoma</taxon>
    </lineage>
</organism>
<dbReference type="OrthoDB" id="2413468at2759"/>
<feature type="region of interest" description="Disordered" evidence="1">
    <location>
        <begin position="325"/>
        <end position="354"/>
    </location>
</feature>
<proteinExistence type="predicted"/>
<dbReference type="OMA" id="RMSRSHT"/>
<feature type="compositionally biased region" description="Low complexity" evidence="1">
    <location>
        <begin position="398"/>
        <end position="418"/>
    </location>
</feature>
<dbReference type="STRING" id="945553.A0A0D2PYW4"/>
<keyword evidence="3" id="KW-1185">Reference proteome</keyword>
<feature type="compositionally biased region" description="Low complexity" evidence="1">
    <location>
        <begin position="238"/>
        <end position="260"/>
    </location>
</feature>
<feature type="compositionally biased region" description="Polar residues" evidence="1">
    <location>
        <begin position="325"/>
        <end position="351"/>
    </location>
</feature>